<evidence type="ECO:0000256" key="5">
    <source>
        <dbReference type="ARBA" id="ARBA00022643"/>
    </source>
</evidence>
<dbReference type="SUPFAM" id="SSF51412">
    <property type="entry name" value="Inosine monophosphate dehydrogenase (IMPDH)"/>
    <property type="match status" value="1"/>
</dbReference>
<evidence type="ECO:0000256" key="4">
    <source>
        <dbReference type="ARBA" id="ARBA00022630"/>
    </source>
</evidence>
<comment type="similarity">
    <text evidence="2">Belongs to the nitronate monooxygenase family. NMO class I subfamily.</text>
</comment>
<evidence type="ECO:0000256" key="8">
    <source>
        <dbReference type="ARBA" id="ARBA00023033"/>
    </source>
</evidence>
<dbReference type="STRING" id="1697053.AKN87_08120"/>
<evidence type="ECO:0000256" key="10">
    <source>
        <dbReference type="ARBA" id="ARBA00049401"/>
    </source>
</evidence>
<proteinExistence type="inferred from homology"/>
<dbReference type="GO" id="GO:0051213">
    <property type="term" value="F:dioxygenase activity"/>
    <property type="evidence" value="ECO:0007669"/>
    <property type="project" value="UniProtKB-KW"/>
</dbReference>
<comment type="catalytic activity">
    <reaction evidence="10">
        <text>3 propionate 3-nitronate + 3 O2 + H2O = 3 3-oxopropanoate + 2 nitrate + nitrite + H2O2 + 3 H(+)</text>
        <dbReference type="Rhea" id="RHEA:57332"/>
        <dbReference type="ChEBI" id="CHEBI:15377"/>
        <dbReference type="ChEBI" id="CHEBI:15378"/>
        <dbReference type="ChEBI" id="CHEBI:15379"/>
        <dbReference type="ChEBI" id="CHEBI:16240"/>
        <dbReference type="ChEBI" id="CHEBI:16301"/>
        <dbReference type="ChEBI" id="CHEBI:17632"/>
        <dbReference type="ChEBI" id="CHEBI:33190"/>
        <dbReference type="ChEBI" id="CHEBI:136067"/>
    </reaction>
</comment>
<gene>
    <name evidence="12" type="ORF">AKN88_05585</name>
</gene>
<evidence type="ECO:0000256" key="11">
    <source>
        <dbReference type="ARBA" id="ARBA00067136"/>
    </source>
</evidence>
<evidence type="ECO:0000256" key="1">
    <source>
        <dbReference type="ARBA" id="ARBA00001917"/>
    </source>
</evidence>
<dbReference type="CDD" id="cd04730">
    <property type="entry name" value="NPD_like"/>
    <property type="match status" value="1"/>
</dbReference>
<evidence type="ECO:0000256" key="6">
    <source>
        <dbReference type="ARBA" id="ARBA00022741"/>
    </source>
</evidence>
<keyword evidence="6" id="KW-0547">Nucleotide-binding</keyword>
<keyword evidence="5" id="KW-0288">FMN</keyword>
<keyword evidence="7" id="KW-0560">Oxidoreductase</keyword>
<evidence type="ECO:0000256" key="3">
    <source>
        <dbReference type="ARBA" id="ARBA00022575"/>
    </source>
</evidence>
<dbReference type="GO" id="GO:0000166">
    <property type="term" value="F:nucleotide binding"/>
    <property type="evidence" value="ECO:0007669"/>
    <property type="project" value="UniProtKB-KW"/>
</dbReference>
<dbReference type="EMBL" id="CP012365">
    <property type="protein sequence ID" value="AKX59459.1"/>
    <property type="molecule type" value="Genomic_DNA"/>
</dbReference>
<evidence type="ECO:0000313" key="13">
    <source>
        <dbReference type="Proteomes" id="UP000063953"/>
    </source>
</evidence>
<dbReference type="PANTHER" id="PTHR42747:SF3">
    <property type="entry name" value="NITRONATE MONOOXYGENASE-RELATED"/>
    <property type="match status" value="1"/>
</dbReference>
<protein>
    <recommendedName>
        <fullName evidence="11">Nitronate monooxygenase</fullName>
    </recommendedName>
    <alternativeName>
        <fullName evidence="9">Propionate 3-nitronate monooxygenase</fullName>
    </alternativeName>
</protein>
<evidence type="ECO:0000313" key="12">
    <source>
        <dbReference type="EMBL" id="AKX59459.1"/>
    </source>
</evidence>
<accession>A0A0K1XDX1</accession>
<keyword evidence="13" id="KW-1185">Reference proteome</keyword>
<evidence type="ECO:0000256" key="2">
    <source>
        <dbReference type="ARBA" id="ARBA00009881"/>
    </source>
</evidence>
<dbReference type="GO" id="GO:0009636">
    <property type="term" value="P:response to toxic substance"/>
    <property type="evidence" value="ECO:0007669"/>
    <property type="project" value="UniProtKB-KW"/>
</dbReference>
<dbReference type="PATRIC" id="fig|1698449.3.peg.1118"/>
<dbReference type="InterPro" id="IPR013785">
    <property type="entry name" value="Aldolase_TIM"/>
</dbReference>
<reference evidence="12 13" key="1">
    <citation type="journal article" date="2015" name="Genome Announc.">
        <title>Genome Sequences of Oblitimonas alkaliphila gen. nov. sp. nov. (Proposed), a Novel Bacterium of the Pseudomonadaceae Family.</title>
        <authorList>
            <person name="Lauer A.C."/>
            <person name="Nicholson A.C."/>
            <person name="Humrighouse B.W."/>
            <person name="Emery B."/>
            <person name="Drobish A."/>
            <person name="Juieng P."/>
            <person name="Loparev V."/>
            <person name="McQuiston J.R."/>
        </authorList>
    </citation>
    <scope>NUCLEOTIDE SEQUENCE [LARGE SCALE GENOMIC DNA]</scope>
    <source>
        <strain evidence="12 13">E5571</strain>
    </source>
</reference>
<organism evidence="12 13">
    <name type="scientific">Thiopseudomonas alkaliphila</name>
    <dbReference type="NCBI Taxonomy" id="1697053"/>
    <lineage>
        <taxon>Bacteria</taxon>
        <taxon>Pseudomonadati</taxon>
        <taxon>Pseudomonadota</taxon>
        <taxon>Gammaproteobacteria</taxon>
        <taxon>Pseudomonadales</taxon>
        <taxon>Pseudomonadaceae</taxon>
        <taxon>Thiopseudomonas</taxon>
    </lineage>
</organism>
<comment type="cofactor">
    <cofactor evidence="1">
        <name>FMN</name>
        <dbReference type="ChEBI" id="CHEBI:58210"/>
    </cofactor>
</comment>
<keyword evidence="12" id="KW-0223">Dioxygenase</keyword>
<evidence type="ECO:0000256" key="9">
    <source>
        <dbReference type="ARBA" id="ARBA00031155"/>
    </source>
</evidence>
<dbReference type="Pfam" id="PF03060">
    <property type="entry name" value="NMO"/>
    <property type="match status" value="1"/>
</dbReference>
<dbReference type="InterPro" id="IPR004136">
    <property type="entry name" value="NMO"/>
</dbReference>
<keyword evidence="3" id="KW-0216">Detoxification</keyword>
<dbReference type="FunFam" id="3.20.20.70:FF:000154">
    <property type="entry name" value="Probable nitronate monooxygenase"/>
    <property type="match status" value="1"/>
</dbReference>
<evidence type="ECO:0000256" key="7">
    <source>
        <dbReference type="ARBA" id="ARBA00023002"/>
    </source>
</evidence>
<keyword evidence="4" id="KW-0285">Flavoprotein</keyword>
<name>A0A0K1XDX1_9GAMM</name>
<dbReference type="GO" id="GO:0018580">
    <property type="term" value="F:nitronate monooxygenase activity"/>
    <property type="evidence" value="ECO:0007669"/>
    <property type="project" value="InterPro"/>
</dbReference>
<dbReference type="Proteomes" id="UP000063953">
    <property type="component" value="Chromosome"/>
</dbReference>
<dbReference type="PANTHER" id="PTHR42747">
    <property type="entry name" value="NITRONATE MONOOXYGENASE-RELATED"/>
    <property type="match status" value="1"/>
</dbReference>
<dbReference type="Gene3D" id="3.20.20.70">
    <property type="entry name" value="Aldolase class I"/>
    <property type="match status" value="1"/>
</dbReference>
<sequence>MGFKTQGLAALGAELPIIQAPMVGTSTPQLAAAVSNAGGLGSLGLGGSTVAQARQLIQATRELTTKPVNYNFFCHQPEQPAAAREQRWLQQLAPYFAEFAASVPTHISAGYQSFVGHQAMLEMLLDERPEVVSFHFGLPSQAFIDALKQQGTQLLATATCVAEAQLIERAGIDFIVAQGFEAGGHRGVFEPTKDQRLGTFALVQRLAEVTQLPLIAAGGVMNAQGIRAALQLGAVAVQMGTAFVLCPESSASAAYRAALTNAAEVPTEVSALISGRPARGLVNRWHTELALQDTTDLPDYPIAYSAAKALQAAASAAGNQEFSPFWAGQAASLAQTLPAAELLQQIRRDLGC</sequence>
<dbReference type="AlphaFoldDB" id="A0A0K1XDX1"/>
<dbReference type="RefSeq" id="WP_053100640.1">
    <property type="nucleotide sequence ID" value="NZ_CP012365.1"/>
</dbReference>
<keyword evidence="8" id="KW-0503">Monooxygenase</keyword>